<dbReference type="HOGENOM" id="CLU_1349349_0_0_1"/>
<dbReference type="RefSeq" id="XP_007396761.1">
    <property type="nucleotide sequence ID" value="XM_007396699.1"/>
</dbReference>
<reference evidence="1 2" key="1">
    <citation type="journal article" date="2012" name="BMC Genomics">
        <title>Comparative genomics of the white-rot fungi, Phanerochaete carnosa and P. chrysosporium, to elucidate the genetic basis of the distinct wood types they colonize.</title>
        <authorList>
            <person name="Suzuki H."/>
            <person name="MacDonald J."/>
            <person name="Syed K."/>
            <person name="Salamov A."/>
            <person name="Hori C."/>
            <person name="Aerts A."/>
            <person name="Henrissat B."/>
            <person name="Wiebenga A."/>
            <person name="vanKuyk P.A."/>
            <person name="Barry K."/>
            <person name="Lindquist E."/>
            <person name="LaButti K."/>
            <person name="Lapidus A."/>
            <person name="Lucas S."/>
            <person name="Coutinho P."/>
            <person name="Gong Y."/>
            <person name="Samejima M."/>
            <person name="Mahadevan R."/>
            <person name="Abou-Zaid M."/>
            <person name="de Vries R.P."/>
            <person name="Igarashi K."/>
            <person name="Yadav J.S."/>
            <person name="Grigoriev I.V."/>
            <person name="Master E.R."/>
        </authorList>
    </citation>
    <scope>NUCLEOTIDE SEQUENCE [LARGE SCALE GENOMIC DNA]</scope>
    <source>
        <strain evidence="1 2">HHB-10118-sp</strain>
    </source>
</reference>
<dbReference type="Proteomes" id="UP000008370">
    <property type="component" value="Unassembled WGS sequence"/>
</dbReference>
<sequence length="203" mass="22472">MGTLLQRTDLASLQDLTLCSLLGDRSQTSFLAAVPSTLESLEYHVVGATPEIHRFACLRSLTLIGSLYIEQGGRSEWPDIMRDFGVVAGPQMRDIGITLQVHEDPFWTFWTSGSSLGDMPFDYLANSLKKQDWSLLCAHLRECQLLQGLKIKVELKPMLDGKGKLSQDVPRCTSIVREVVDQYLPAAVASFAKVGVMCADTKH</sequence>
<accession>K5W538</accession>
<dbReference type="AlphaFoldDB" id="K5W538"/>
<dbReference type="EMBL" id="JH930473">
    <property type="protein sequence ID" value="EKM54059.1"/>
    <property type="molecule type" value="Genomic_DNA"/>
</dbReference>
<dbReference type="KEGG" id="pco:PHACADRAFT_257656"/>
<organism evidence="1 2">
    <name type="scientific">Phanerochaete carnosa (strain HHB-10118-sp)</name>
    <name type="common">White-rot fungus</name>
    <name type="synonym">Peniophora carnosa</name>
    <dbReference type="NCBI Taxonomy" id="650164"/>
    <lineage>
        <taxon>Eukaryota</taxon>
        <taxon>Fungi</taxon>
        <taxon>Dikarya</taxon>
        <taxon>Basidiomycota</taxon>
        <taxon>Agaricomycotina</taxon>
        <taxon>Agaricomycetes</taxon>
        <taxon>Polyporales</taxon>
        <taxon>Phanerochaetaceae</taxon>
        <taxon>Phanerochaete</taxon>
    </lineage>
</organism>
<protein>
    <submittedName>
        <fullName evidence="1">Uncharacterized protein</fullName>
    </submittedName>
</protein>
<evidence type="ECO:0000313" key="2">
    <source>
        <dbReference type="Proteomes" id="UP000008370"/>
    </source>
</evidence>
<keyword evidence="2" id="KW-1185">Reference proteome</keyword>
<dbReference type="GeneID" id="18916909"/>
<dbReference type="InParanoid" id="K5W538"/>
<proteinExistence type="predicted"/>
<evidence type="ECO:0000313" key="1">
    <source>
        <dbReference type="EMBL" id="EKM54059.1"/>
    </source>
</evidence>
<gene>
    <name evidence="1" type="ORF">PHACADRAFT_257656</name>
</gene>
<name>K5W538_PHACS</name>